<organism evidence="1 2">
    <name type="scientific">Candidatus Falkowbacteria bacterium CG1_02_37_44</name>
    <dbReference type="NCBI Taxonomy" id="1805146"/>
    <lineage>
        <taxon>Bacteria</taxon>
        <taxon>Candidatus Falkowiibacteriota</taxon>
    </lineage>
</organism>
<protein>
    <submittedName>
        <fullName evidence="1">Uncharacterized protein</fullName>
    </submittedName>
</protein>
<dbReference type="PROSITE" id="PS51257">
    <property type="entry name" value="PROKAR_LIPOPROTEIN"/>
    <property type="match status" value="1"/>
</dbReference>
<gene>
    <name evidence="1" type="ORF">AUJ27_04145</name>
</gene>
<dbReference type="EMBL" id="MNUU01000078">
    <property type="protein sequence ID" value="OIO06460.1"/>
    <property type="molecule type" value="Genomic_DNA"/>
</dbReference>
<accession>A0A1J4T318</accession>
<evidence type="ECO:0000313" key="1">
    <source>
        <dbReference type="EMBL" id="OIO06460.1"/>
    </source>
</evidence>
<dbReference type="Proteomes" id="UP000183192">
    <property type="component" value="Unassembled WGS sequence"/>
</dbReference>
<sequence>MILKHQSKNKTALLAIFAVLLLGGVSCLVWLNYFNKPRPIVCTQEVKLCPDNSTVGRTGPNCEFAKCPFGNDQVEKSITDYLLTQKYFSWKTTTDSRNFCVIENLNPTEEGLFPLYVWVRCGEFILQNGKLKELSGLSVPAKIDYPNQLSYYDISKMSHEVPRESSLYSKDIKTIFPLNVQKVIFAFDIADLNKKIESIALSGFKNTYNPVVPAVFNLIFRYGVGAKNELDTFKQTYTKDMVMDPPVTIKFKLLDNEMAGIYQKINDLKLFDMTDELTDEKTSVTPCSSYYLKVQIDSAQRELSWDDCRGKVSDRLEQFTGYIISIIESKEEYKKLPTPKGGYL</sequence>
<reference evidence="1 2" key="1">
    <citation type="journal article" date="2016" name="Environ. Microbiol.">
        <title>Genomic resolution of a cold subsurface aquifer community provides metabolic insights for novel microbes adapted to high CO concentrations.</title>
        <authorList>
            <person name="Probst A.J."/>
            <person name="Castelle C.J."/>
            <person name="Singh A."/>
            <person name="Brown C.T."/>
            <person name="Anantharaman K."/>
            <person name="Sharon I."/>
            <person name="Hug L.A."/>
            <person name="Burstein D."/>
            <person name="Emerson J.B."/>
            <person name="Thomas B.C."/>
            <person name="Banfield J.F."/>
        </authorList>
    </citation>
    <scope>NUCLEOTIDE SEQUENCE [LARGE SCALE GENOMIC DNA]</scope>
    <source>
        <strain evidence="1">CG1_02_37_44</strain>
    </source>
</reference>
<name>A0A1J4T318_9BACT</name>
<comment type="caution">
    <text evidence="1">The sequence shown here is derived from an EMBL/GenBank/DDBJ whole genome shotgun (WGS) entry which is preliminary data.</text>
</comment>
<proteinExistence type="predicted"/>
<dbReference type="AlphaFoldDB" id="A0A1J4T318"/>
<evidence type="ECO:0000313" key="2">
    <source>
        <dbReference type="Proteomes" id="UP000183192"/>
    </source>
</evidence>
<dbReference type="STRING" id="1805146.AUJ27_04145"/>